<dbReference type="Gene3D" id="3.30.43.10">
    <property type="entry name" value="Uridine Diphospho-n-acetylenolpyruvylglucosamine Reductase, domain 2"/>
    <property type="match status" value="1"/>
</dbReference>
<evidence type="ECO:0000256" key="14">
    <source>
        <dbReference type="ARBA" id="ARBA00023306"/>
    </source>
</evidence>
<evidence type="ECO:0000256" key="5">
    <source>
        <dbReference type="ARBA" id="ARBA00010485"/>
    </source>
</evidence>
<dbReference type="SUPFAM" id="SSF56176">
    <property type="entry name" value="FAD-binding/transporter-associated domain-like"/>
    <property type="match status" value="1"/>
</dbReference>
<organism evidence="19 20">
    <name type="scientific">Ancrocorticia populi</name>
    <dbReference type="NCBI Taxonomy" id="2175228"/>
    <lineage>
        <taxon>Bacteria</taxon>
        <taxon>Bacillati</taxon>
        <taxon>Actinomycetota</taxon>
        <taxon>Actinomycetes</taxon>
        <taxon>Actinomycetales</taxon>
        <taxon>Actinomycetaceae</taxon>
        <taxon>Ancrocorticia</taxon>
    </lineage>
</organism>
<dbReference type="PROSITE" id="PS51387">
    <property type="entry name" value="FAD_PCMH"/>
    <property type="match status" value="1"/>
</dbReference>
<comment type="cofactor">
    <cofactor evidence="1 17">
        <name>FAD</name>
        <dbReference type="ChEBI" id="CHEBI:57692"/>
    </cofactor>
</comment>
<evidence type="ECO:0000256" key="16">
    <source>
        <dbReference type="ARBA" id="ARBA00048914"/>
    </source>
</evidence>
<keyword evidence="10 17" id="KW-0521">NADP</keyword>
<keyword evidence="15 17" id="KW-0961">Cell wall biogenesis/degradation</keyword>
<evidence type="ECO:0000256" key="13">
    <source>
        <dbReference type="ARBA" id="ARBA00023002"/>
    </source>
</evidence>
<dbReference type="RefSeq" id="WP_109093280.1">
    <property type="nucleotide sequence ID" value="NZ_JBQDCU010000145.1"/>
</dbReference>
<keyword evidence="7 17" id="KW-0132">Cell division</keyword>
<dbReference type="GO" id="GO:0008360">
    <property type="term" value="P:regulation of cell shape"/>
    <property type="evidence" value="ECO:0007669"/>
    <property type="project" value="UniProtKB-KW"/>
</dbReference>
<evidence type="ECO:0000259" key="18">
    <source>
        <dbReference type="PROSITE" id="PS51387"/>
    </source>
</evidence>
<dbReference type="OrthoDB" id="9804753at2"/>
<dbReference type="InterPro" id="IPR003170">
    <property type="entry name" value="MurB"/>
</dbReference>
<accession>A0A2V1K8K3</accession>
<dbReference type="SUPFAM" id="SSF56194">
    <property type="entry name" value="Uridine diphospho-N-Acetylenolpyruvylglucosamine reductase, MurB, C-terminal domain"/>
    <property type="match status" value="1"/>
</dbReference>
<keyword evidence="11 17" id="KW-0133">Cell shape</keyword>
<comment type="similarity">
    <text evidence="5 17">Belongs to the MurB family.</text>
</comment>
<comment type="pathway">
    <text evidence="4 17">Cell wall biogenesis; peptidoglycan biosynthesis.</text>
</comment>
<evidence type="ECO:0000256" key="7">
    <source>
        <dbReference type="ARBA" id="ARBA00022618"/>
    </source>
</evidence>
<evidence type="ECO:0000313" key="20">
    <source>
        <dbReference type="Proteomes" id="UP000245283"/>
    </source>
</evidence>
<dbReference type="GO" id="GO:0071555">
    <property type="term" value="P:cell wall organization"/>
    <property type="evidence" value="ECO:0007669"/>
    <property type="project" value="UniProtKB-KW"/>
</dbReference>
<dbReference type="Gene3D" id="3.90.78.10">
    <property type="entry name" value="UDP-N-acetylenolpyruvoylglucosamine reductase, C-terminal domain"/>
    <property type="match status" value="1"/>
</dbReference>
<dbReference type="GO" id="GO:0005829">
    <property type="term" value="C:cytosol"/>
    <property type="evidence" value="ECO:0007669"/>
    <property type="project" value="TreeGrafter"/>
</dbReference>
<dbReference type="InterPro" id="IPR006094">
    <property type="entry name" value="Oxid_FAD_bind_N"/>
</dbReference>
<dbReference type="InterPro" id="IPR036635">
    <property type="entry name" value="MurB_C_sf"/>
</dbReference>
<gene>
    <name evidence="17" type="primary">murB</name>
    <name evidence="19" type="ORF">DD236_03360</name>
</gene>
<dbReference type="HAMAP" id="MF_00037">
    <property type="entry name" value="MurB"/>
    <property type="match status" value="1"/>
</dbReference>
<dbReference type="AlphaFoldDB" id="A0A2V1K8K3"/>
<name>A0A2V1K8K3_9ACTO</name>
<evidence type="ECO:0000256" key="2">
    <source>
        <dbReference type="ARBA" id="ARBA00003921"/>
    </source>
</evidence>
<dbReference type="Pfam" id="PF02873">
    <property type="entry name" value="MurB_C"/>
    <property type="match status" value="1"/>
</dbReference>
<dbReference type="InterPro" id="IPR011601">
    <property type="entry name" value="MurB_C"/>
</dbReference>
<comment type="caution">
    <text evidence="19">The sequence shown here is derived from an EMBL/GenBank/DDBJ whole genome shotgun (WGS) entry which is preliminary data.</text>
</comment>
<feature type="active site" evidence="17">
    <location>
        <position position="382"/>
    </location>
</feature>
<evidence type="ECO:0000256" key="12">
    <source>
        <dbReference type="ARBA" id="ARBA00022984"/>
    </source>
</evidence>
<evidence type="ECO:0000256" key="3">
    <source>
        <dbReference type="ARBA" id="ARBA00004496"/>
    </source>
</evidence>
<reference evidence="20" key="1">
    <citation type="submission" date="2018-05" db="EMBL/GenBank/DDBJ databases">
        <authorList>
            <person name="Li Y."/>
        </authorList>
    </citation>
    <scope>NUCLEOTIDE SEQUENCE [LARGE SCALE GENOMIC DNA]</scope>
    <source>
        <strain evidence="20">sk1b4</strain>
    </source>
</reference>
<dbReference type="Proteomes" id="UP000245283">
    <property type="component" value="Unassembled WGS sequence"/>
</dbReference>
<sequence length="389" mass="41240">MTCFVPAHSEEPIETVPPLPAGRSVPGAKTLADLTTIGVGGPITTLVEAEKEADLIEAVRAADDEGKPLLVIGGGSNVLARDDAFEGVVVRDLRSDIRLVQEGGCEGANLRVLGGTGWDELVVHTIQNEWMGLEALSGIPGTVGAAPIQNIGAYGQEIASSVARVQTWDRKTQSRREFTMNELGFGYRTSILKQTFSDGWGPSPRYIVLHVDLQLRIASLSAPVRFGQLSKILGVEGGTRVPATDVRAAVLELRRSKGMVLDDTDRDSYSCGSFFTNPVLTEEQAAALPDDAPRYPVTDESRLVLGAAAPTIEGQVKTSAAWLIDHAGFPAGYAMPGPAALSTKHCLALTNRGGASGEGLRDLARTVRDGVRERFGVELHPEPTVVGGL</sequence>
<dbReference type="InterPro" id="IPR036318">
    <property type="entry name" value="FAD-bd_PCMH-like_sf"/>
</dbReference>
<keyword evidence="20" id="KW-1185">Reference proteome</keyword>
<evidence type="ECO:0000313" key="19">
    <source>
        <dbReference type="EMBL" id="PWF27786.1"/>
    </source>
</evidence>
<keyword evidence="9 17" id="KW-0274">FAD</keyword>
<dbReference type="EC" id="1.3.1.98" evidence="17"/>
<feature type="active site" description="Proton donor" evidence="17">
    <location>
        <position position="273"/>
    </location>
</feature>
<feature type="active site" evidence="17">
    <location>
        <position position="188"/>
    </location>
</feature>
<dbReference type="GO" id="GO:0051301">
    <property type="term" value="P:cell division"/>
    <property type="evidence" value="ECO:0007669"/>
    <property type="project" value="UniProtKB-KW"/>
</dbReference>
<dbReference type="NCBIfam" id="NF010478">
    <property type="entry name" value="PRK13903.1"/>
    <property type="match status" value="1"/>
</dbReference>
<evidence type="ECO:0000256" key="17">
    <source>
        <dbReference type="HAMAP-Rule" id="MF_00037"/>
    </source>
</evidence>
<evidence type="ECO:0000256" key="11">
    <source>
        <dbReference type="ARBA" id="ARBA00022960"/>
    </source>
</evidence>
<evidence type="ECO:0000256" key="4">
    <source>
        <dbReference type="ARBA" id="ARBA00004752"/>
    </source>
</evidence>
<dbReference type="NCBIfam" id="TIGR00179">
    <property type="entry name" value="murB"/>
    <property type="match status" value="1"/>
</dbReference>
<dbReference type="GO" id="GO:0008762">
    <property type="term" value="F:UDP-N-acetylmuramate dehydrogenase activity"/>
    <property type="evidence" value="ECO:0007669"/>
    <property type="project" value="UniProtKB-UniRule"/>
</dbReference>
<dbReference type="InterPro" id="IPR016166">
    <property type="entry name" value="FAD-bd_PCMH"/>
</dbReference>
<keyword evidence="8 17" id="KW-0285">Flavoprotein</keyword>
<keyword evidence="13 17" id="KW-0560">Oxidoreductase</keyword>
<keyword evidence="6 17" id="KW-0963">Cytoplasm</keyword>
<protein>
    <recommendedName>
        <fullName evidence="17">UDP-N-acetylenolpyruvoylglucosamine reductase</fullName>
        <ecNumber evidence="17">1.3.1.98</ecNumber>
    </recommendedName>
    <alternativeName>
        <fullName evidence="17">UDP-N-acetylmuramate dehydrogenase</fullName>
    </alternativeName>
</protein>
<evidence type="ECO:0000256" key="10">
    <source>
        <dbReference type="ARBA" id="ARBA00022857"/>
    </source>
</evidence>
<dbReference type="GO" id="GO:0009252">
    <property type="term" value="P:peptidoglycan biosynthetic process"/>
    <property type="evidence" value="ECO:0007669"/>
    <property type="project" value="UniProtKB-UniRule"/>
</dbReference>
<comment type="catalytic activity">
    <reaction evidence="16 17">
        <text>UDP-N-acetyl-alpha-D-muramate + NADP(+) = UDP-N-acetyl-3-O-(1-carboxyvinyl)-alpha-D-glucosamine + NADPH + H(+)</text>
        <dbReference type="Rhea" id="RHEA:12248"/>
        <dbReference type="ChEBI" id="CHEBI:15378"/>
        <dbReference type="ChEBI" id="CHEBI:57783"/>
        <dbReference type="ChEBI" id="CHEBI:58349"/>
        <dbReference type="ChEBI" id="CHEBI:68483"/>
        <dbReference type="ChEBI" id="CHEBI:70757"/>
        <dbReference type="EC" id="1.3.1.98"/>
    </reaction>
</comment>
<dbReference type="GO" id="GO:0071949">
    <property type="term" value="F:FAD binding"/>
    <property type="evidence" value="ECO:0007669"/>
    <property type="project" value="InterPro"/>
</dbReference>
<comment type="function">
    <text evidence="2 17">Cell wall formation.</text>
</comment>
<evidence type="ECO:0000256" key="6">
    <source>
        <dbReference type="ARBA" id="ARBA00022490"/>
    </source>
</evidence>
<dbReference type="PANTHER" id="PTHR21071">
    <property type="entry name" value="UDP-N-ACETYLENOLPYRUVOYLGLUCOSAMINE REDUCTASE"/>
    <property type="match status" value="1"/>
</dbReference>
<dbReference type="InterPro" id="IPR016167">
    <property type="entry name" value="FAD-bd_PCMH_sub1"/>
</dbReference>
<proteinExistence type="inferred from homology"/>
<keyword evidence="12 17" id="KW-0573">Peptidoglycan synthesis</keyword>
<evidence type="ECO:0000256" key="9">
    <source>
        <dbReference type="ARBA" id="ARBA00022827"/>
    </source>
</evidence>
<feature type="domain" description="FAD-binding PCMH-type" evidence="18">
    <location>
        <begin position="39"/>
        <end position="218"/>
    </location>
</feature>
<evidence type="ECO:0000256" key="1">
    <source>
        <dbReference type="ARBA" id="ARBA00001974"/>
    </source>
</evidence>
<comment type="subcellular location">
    <subcellularLocation>
        <location evidence="3 17">Cytoplasm</location>
    </subcellularLocation>
</comment>
<dbReference type="Gene3D" id="3.30.465.10">
    <property type="match status" value="1"/>
</dbReference>
<dbReference type="UniPathway" id="UPA00219"/>
<dbReference type="EMBL" id="QETB01000001">
    <property type="protein sequence ID" value="PWF27786.1"/>
    <property type="molecule type" value="Genomic_DNA"/>
</dbReference>
<dbReference type="Pfam" id="PF01565">
    <property type="entry name" value="FAD_binding_4"/>
    <property type="match status" value="1"/>
</dbReference>
<evidence type="ECO:0000256" key="8">
    <source>
        <dbReference type="ARBA" id="ARBA00022630"/>
    </source>
</evidence>
<evidence type="ECO:0000256" key="15">
    <source>
        <dbReference type="ARBA" id="ARBA00023316"/>
    </source>
</evidence>
<dbReference type="InterPro" id="IPR016169">
    <property type="entry name" value="FAD-bd_PCMH_sub2"/>
</dbReference>
<keyword evidence="14 17" id="KW-0131">Cell cycle</keyword>
<dbReference type="PANTHER" id="PTHR21071:SF4">
    <property type="entry name" value="UDP-N-ACETYLENOLPYRUVOYLGLUCOSAMINE REDUCTASE"/>
    <property type="match status" value="1"/>
</dbReference>